<organism evidence="10 11">
    <name type="scientific">Theobroma cacao</name>
    <name type="common">Cacao</name>
    <name type="synonym">Cocoa</name>
    <dbReference type="NCBI Taxonomy" id="3641"/>
    <lineage>
        <taxon>Eukaryota</taxon>
        <taxon>Viridiplantae</taxon>
        <taxon>Streptophyta</taxon>
        <taxon>Embryophyta</taxon>
        <taxon>Tracheophyta</taxon>
        <taxon>Spermatophyta</taxon>
        <taxon>Magnoliopsida</taxon>
        <taxon>eudicotyledons</taxon>
        <taxon>Gunneridae</taxon>
        <taxon>Pentapetalae</taxon>
        <taxon>rosids</taxon>
        <taxon>malvids</taxon>
        <taxon>Malvales</taxon>
        <taxon>Malvaceae</taxon>
        <taxon>Byttnerioideae</taxon>
        <taxon>Theobroma</taxon>
    </lineage>
</organism>
<feature type="domain" description="Trichome birefringence-like N-terminal" evidence="9">
    <location>
        <begin position="468"/>
        <end position="520"/>
    </location>
</feature>
<evidence type="ECO:0000256" key="3">
    <source>
        <dbReference type="ARBA" id="ARBA00022692"/>
    </source>
</evidence>
<protein>
    <submittedName>
        <fullName evidence="10">Trichome birefringence-like 11 isoform 1</fullName>
    </submittedName>
</protein>
<keyword evidence="5 7" id="KW-1133">Transmembrane helix</keyword>
<dbReference type="PANTHER" id="PTHR32285">
    <property type="entry name" value="PROTEIN TRICHOME BIREFRINGENCE-LIKE 9-RELATED"/>
    <property type="match status" value="1"/>
</dbReference>
<name>A0A061DQ19_THECC</name>
<evidence type="ECO:0000313" key="11">
    <source>
        <dbReference type="Proteomes" id="UP000026915"/>
    </source>
</evidence>
<feature type="domain" description="Trichome birefringence-like N-terminal" evidence="9">
    <location>
        <begin position="106"/>
        <end position="158"/>
    </location>
</feature>
<accession>A0A061DQ19</accession>
<dbReference type="HOGENOM" id="CLU_017762_0_0_1"/>
<keyword evidence="3 7" id="KW-0812">Transmembrane</keyword>
<dbReference type="GO" id="GO:0016413">
    <property type="term" value="F:O-acetyltransferase activity"/>
    <property type="evidence" value="ECO:0000318"/>
    <property type="project" value="GO_Central"/>
</dbReference>
<keyword evidence="6 7" id="KW-0472">Membrane</keyword>
<keyword evidence="4" id="KW-0735">Signal-anchor</keyword>
<dbReference type="OMA" id="MTYRRQD"/>
<proteinExistence type="inferred from homology"/>
<dbReference type="Proteomes" id="UP000026915">
    <property type="component" value="Chromosome 1"/>
</dbReference>
<evidence type="ECO:0000256" key="1">
    <source>
        <dbReference type="ARBA" id="ARBA00004167"/>
    </source>
</evidence>
<dbReference type="Gramene" id="EOX94800">
    <property type="protein sequence ID" value="EOX94800"/>
    <property type="gene ID" value="TCM_004411"/>
</dbReference>
<reference evidence="10 11" key="1">
    <citation type="journal article" date="2013" name="Genome Biol.">
        <title>The genome sequence of the most widely cultivated cacao type and its use to identify candidate genes regulating pod color.</title>
        <authorList>
            <person name="Motamayor J.C."/>
            <person name="Mockaitis K."/>
            <person name="Schmutz J."/>
            <person name="Haiminen N."/>
            <person name="Iii D.L."/>
            <person name="Cornejo O."/>
            <person name="Findley S.D."/>
            <person name="Zheng P."/>
            <person name="Utro F."/>
            <person name="Royaert S."/>
            <person name="Saski C."/>
            <person name="Jenkins J."/>
            <person name="Podicheti R."/>
            <person name="Zhao M."/>
            <person name="Scheffler B.E."/>
            <person name="Stack J.C."/>
            <person name="Feltus F.A."/>
            <person name="Mustiga G.M."/>
            <person name="Amores F."/>
            <person name="Phillips W."/>
            <person name="Marelli J.P."/>
            <person name="May G.D."/>
            <person name="Shapiro H."/>
            <person name="Ma J."/>
            <person name="Bustamante C.D."/>
            <person name="Schnell R.J."/>
            <person name="Main D."/>
            <person name="Gilbert D."/>
            <person name="Parida L."/>
            <person name="Kuhn D.N."/>
        </authorList>
    </citation>
    <scope>NUCLEOTIDE SEQUENCE [LARGE SCALE GENOMIC DNA]</scope>
    <source>
        <strain evidence="11">cv. Matina 1-6</strain>
    </source>
</reference>
<evidence type="ECO:0000256" key="5">
    <source>
        <dbReference type="ARBA" id="ARBA00022989"/>
    </source>
</evidence>
<dbReference type="Pfam" id="PF13839">
    <property type="entry name" value="PC-Esterase"/>
    <property type="match status" value="2"/>
</dbReference>
<dbReference type="PANTHER" id="PTHR32285:SF212">
    <property type="entry name" value="PROTEIN TRICHOME BIREFRINGENCE-LIKE 11"/>
    <property type="match status" value="1"/>
</dbReference>
<dbReference type="InterPro" id="IPR025846">
    <property type="entry name" value="TBL_N"/>
</dbReference>
<gene>
    <name evidence="10" type="ORF">TCM_004411</name>
</gene>
<keyword evidence="11" id="KW-1185">Reference proteome</keyword>
<evidence type="ECO:0000256" key="2">
    <source>
        <dbReference type="ARBA" id="ARBA00007727"/>
    </source>
</evidence>
<dbReference type="GO" id="GO:0005794">
    <property type="term" value="C:Golgi apparatus"/>
    <property type="evidence" value="ECO:0000318"/>
    <property type="project" value="GO_Central"/>
</dbReference>
<dbReference type="InParanoid" id="A0A061DQ19"/>
<evidence type="ECO:0000259" key="9">
    <source>
        <dbReference type="Pfam" id="PF14416"/>
    </source>
</evidence>
<evidence type="ECO:0000259" key="8">
    <source>
        <dbReference type="Pfam" id="PF13839"/>
    </source>
</evidence>
<feature type="domain" description="Trichome birefringence-like C-terminal" evidence="8">
    <location>
        <begin position="529"/>
        <end position="810"/>
    </location>
</feature>
<dbReference type="InterPro" id="IPR029962">
    <property type="entry name" value="TBL"/>
</dbReference>
<dbReference type="AlphaFoldDB" id="A0A061DQ19"/>
<comment type="subcellular location">
    <subcellularLocation>
        <location evidence="1">Membrane</location>
        <topology evidence="1">Single-pass membrane protein</topology>
    </subcellularLocation>
</comment>
<dbReference type="eggNOG" id="ENOG502QPPC">
    <property type="taxonomic scope" value="Eukaryota"/>
</dbReference>
<dbReference type="EMBL" id="CM001879">
    <property type="protein sequence ID" value="EOX94800.1"/>
    <property type="molecule type" value="Genomic_DNA"/>
</dbReference>
<dbReference type="Pfam" id="PF14416">
    <property type="entry name" value="PMR5N"/>
    <property type="match status" value="2"/>
</dbReference>
<dbReference type="GO" id="GO:0016020">
    <property type="term" value="C:membrane"/>
    <property type="evidence" value="ECO:0007669"/>
    <property type="project" value="UniProtKB-SubCell"/>
</dbReference>
<dbReference type="InterPro" id="IPR026057">
    <property type="entry name" value="TBL_C"/>
</dbReference>
<evidence type="ECO:0000256" key="6">
    <source>
        <dbReference type="ARBA" id="ARBA00023136"/>
    </source>
</evidence>
<feature type="domain" description="Trichome birefringence-like C-terminal" evidence="8">
    <location>
        <begin position="159"/>
        <end position="410"/>
    </location>
</feature>
<evidence type="ECO:0000256" key="7">
    <source>
        <dbReference type="SAM" id="Phobius"/>
    </source>
</evidence>
<sequence length="831" mass="94707">MTKNATSQDLNKTTHLDFSKKSKHFKPLEPFLGVLGFILVTCLFIGGFFYLDYRAVLHPGFPLFGLRGTPSPPSEDSEVEAAIAMAPATTLNVNGRLGFLDEGGDMCDIYDGKWVWDDDYPLYQSQDCPFVDSGFRCLENGRPDSYYTKWRWQPNGCDLPRFNATMMLEKLRNQRLAFVGDSIGRNQWESMLCMLATAIPNKDSIYEVNGNPITKHKGFLSFRFEDYNCTVEYYRSPYLVVQGSSPRGSPKGVNMTLRLDHMTWSHQQWKDADVLVFNSGHWWSYEKTIKHGCYFQEGTEVKMEMDLRTAFQKSIETLVDFVSSQVDTNKTQVLFRTYAPVHFRGGTWKTGGHCHQLKLPDFGPLPNKTEKLVDIVSSVLSKHPQGFLVKLMNINPMTYRRQDGHTSLYHFGPGNGPGYFFYLNFQAVIFHGFPWFGLSGSASSAFHAEATALNANELLGFLDEDGDTCDIYDGKWVWDDNYPLYQSPNCPFIDSGFRCLENGRPDSFYIKWRWQPKGCNLPRPAPFLFNATKMLEKLRNRRLAFIGDSIGRNQWESMLCMLSAAVPSKNSKYEVNGSPITKHRGFLVFRFAGYNCTLEYYRAPFLVAQGSAPRGASKGVKMTLRLDHMTRTHQHWVDADVLVFNSGHWWSREKTTDRGCYFQEGTNVNLKMDLATAFQKSIETLVDFVHSQVNTNKTQVFFRTYAPSHYRGGAWSNGGSCHHIKLPDFGPFPDKTENSIEIVCDVLSKHPDRLQVMEMMNATPMTYRRQDGHTSLYHFGPGNEPEPSGEDCSHWCLPGVPDSWNELLYAVFLKQEFARSSSPSVHSQAPM</sequence>
<comment type="similarity">
    <text evidence="2">Belongs to the PC-esterase family. TBL subfamily.</text>
</comment>
<evidence type="ECO:0000256" key="4">
    <source>
        <dbReference type="ARBA" id="ARBA00022968"/>
    </source>
</evidence>
<feature type="transmembrane region" description="Helical" evidence="7">
    <location>
        <begin position="30"/>
        <end position="51"/>
    </location>
</feature>
<evidence type="ECO:0000313" key="10">
    <source>
        <dbReference type="EMBL" id="EOX94800.1"/>
    </source>
</evidence>